<protein>
    <submittedName>
        <fullName evidence="1">Uncharacterized protein</fullName>
    </submittedName>
</protein>
<reference evidence="1" key="1">
    <citation type="submission" date="2014-09" db="EMBL/GenBank/DDBJ databases">
        <authorList>
            <person name="Magalhaes I.L.F."/>
            <person name="Oliveira U."/>
            <person name="Santos F.R."/>
            <person name="Vidigal T.H.D.A."/>
            <person name="Brescovit A.D."/>
            <person name="Santos A.J."/>
        </authorList>
    </citation>
    <scope>NUCLEOTIDE SEQUENCE</scope>
    <source>
        <tissue evidence="1">Shoot tissue taken approximately 20 cm above the soil surface</tissue>
    </source>
</reference>
<dbReference type="AlphaFoldDB" id="A0A0A9C748"/>
<organism evidence="1">
    <name type="scientific">Arundo donax</name>
    <name type="common">Giant reed</name>
    <name type="synonym">Donax arundinaceus</name>
    <dbReference type="NCBI Taxonomy" id="35708"/>
    <lineage>
        <taxon>Eukaryota</taxon>
        <taxon>Viridiplantae</taxon>
        <taxon>Streptophyta</taxon>
        <taxon>Embryophyta</taxon>
        <taxon>Tracheophyta</taxon>
        <taxon>Spermatophyta</taxon>
        <taxon>Magnoliopsida</taxon>
        <taxon>Liliopsida</taxon>
        <taxon>Poales</taxon>
        <taxon>Poaceae</taxon>
        <taxon>PACMAD clade</taxon>
        <taxon>Arundinoideae</taxon>
        <taxon>Arundineae</taxon>
        <taxon>Arundo</taxon>
    </lineage>
</organism>
<name>A0A0A9C748_ARUDO</name>
<proteinExistence type="predicted"/>
<reference evidence="1" key="2">
    <citation type="journal article" date="2015" name="Data Brief">
        <title>Shoot transcriptome of the giant reed, Arundo donax.</title>
        <authorList>
            <person name="Barrero R.A."/>
            <person name="Guerrero F.D."/>
            <person name="Moolhuijzen P."/>
            <person name="Goolsby J.A."/>
            <person name="Tidwell J."/>
            <person name="Bellgard S.E."/>
            <person name="Bellgard M.I."/>
        </authorList>
    </citation>
    <scope>NUCLEOTIDE SEQUENCE</scope>
    <source>
        <tissue evidence="1">Shoot tissue taken approximately 20 cm above the soil surface</tissue>
    </source>
</reference>
<accession>A0A0A9C748</accession>
<dbReference type="EMBL" id="GBRH01227607">
    <property type="protein sequence ID" value="JAD70288.1"/>
    <property type="molecule type" value="Transcribed_RNA"/>
</dbReference>
<evidence type="ECO:0000313" key="1">
    <source>
        <dbReference type="EMBL" id="JAD70288.1"/>
    </source>
</evidence>
<sequence length="17" mass="1869">MSSKDLTKVLKTSTSRS</sequence>